<dbReference type="AlphaFoldDB" id="A0A371FV70"/>
<dbReference type="PANTHER" id="PTHR33240:SF15">
    <property type="entry name" value="GAG-PRO-LIKE PROTEIN"/>
    <property type="match status" value="1"/>
</dbReference>
<dbReference type="PANTHER" id="PTHR33240">
    <property type="entry name" value="OS08G0508500 PROTEIN"/>
    <property type="match status" value="1"/>
</dbReference>
<reference evidence="2" key="1">
    <citation type="submission" date="2018-05" db="EMBL/GenBank/DDBJ databases">
        <title>Draft genome of Mucuna pruriens seed.</title>
        <authorList>
            <person name="Nnadi N.E."/>
            <person name="Vos R."/>
            <person name="Hasami M.H."/>
            <person name="Devisetty U.K."/>
            <person name="Aguiy J.C."/>
        </authorList>
    </citation>
    <scope>NUCLEOTIDE SEQUENCE [LARGE SCALE GENOMIC DNA]</scope>
    <source>
        <strain evidence="2">JCA_2017</strain>
    </source>
</reference>
<dbReference type="OrthoDB" id="1746852at2759"/>
<proteinExistence type="predicted"/>
<feature type="non-terminal residue" evidence="2">
    <location>
        <position position="1"/>
    </location>
</feature>
<sequence>MRDRIEELVWGRHLKKIVNSIAEQERFKKNKETSHKRSETTPRRDEARSSKRPAEGTPRLRGVINTIANGFARGGSTSLARKRYLRTINNVYLTTDKVRRKIPLITFTNQDFNDPMVITVEVANFAVKKTFIDQGNIRGYVDLLTTLDDKKDTNTIFIQYLVMNMETSYNILIGRPTLNALKAIVSTPHLVMKFSSSTQQIVTIWAIKSQPQNRQRGTSSREAGKELEPLFDE</sequence>
<feature type="region of interest" description="Disordered" evidence="1">
    <location>
        <begin position="23"/>
        <end position="59"/>
    </location>
</feature>
<evidence type="ECO:0000313" key="3">
    <source>
        <dbReference type="Proteomes" id="UP000257109"/>
    </source>
</evidence>
<feature type="compositionally biased region" description="Basic and acidic residues" evidence="1">
    <location>
        <begin position="23"/>
        <end position="54"/>
    </location>
</feature>
<accession>A0A371FV70</accession>
<comment type="caution">
    <text evidence="2">The sequence shown here is derived from an EMBL/GenBank/DDBJ whole genome shotgun (WGS) entry which is preliminary data.</text>
</comment>
<keyword evidence="3" id="KW-1185">Reference proteome</keyword>
<gene>
    <name evidence="2" type="ORF">CR513_37062</name>
</gene>
<feature type="compositionally biased region" description="Basic and acidic residues" evidence="1">
    <location>
        <begin position="222"/>
        <end position="233"/>
    </location>
</feature>
<organism evidence="2 3">
    <name type="scientific">Mucuna pruriens</name>
    <name type="common">Velvet bean</name>
    <name type="synonym">Dolichos pruriens</name>
    <dbReference type="NCBI Taxonomy" id="157652"/>
    <lineage>
        <taxon>Eukaryota</taxon>
        <taxon>Viridiplantae</taxon>
        <taxon>Streptophyta</taxon>
        <taxon>Embryophyta</taxon>
        <taxon>Tracheophyta</taxon>
        <taxon>Spermatophyta</taxon>
        <taxon>Magnoliopsida</taxon>
        <taxon>eudicotyledons</taxon>
        <taxon>Gunneridae</taxon>
        <taxon>Pentapetalae</taxon>
        <taxon>rosids</taxon>
        <taxon>fabids</taxon>
        <taxon>Fabales</taxon>
        <taxon>Fabaceae</taxon>
        <taxon>Papilionoideae</taxon>
        <taxon>50 kb inversion clade</taxon>
        <taxon>NPAAA clade</taxon>
        <taxon>indigoferoid/millettioid clade</taxon>
        <taxon>Phaseoleae</taxon>
        <taxon>Mucuna</taxon>
    </lineage>
</organism>
<feature type="region of interest" description="Disordered" evidence="1">
    <location>
        <begin position="213"/>
        <end position="233"/>
    </location>
</feature>
<feature type="non-terminal residue" evidence="2">
    <location>
        <position position="233"/>
    </location>
</feature>
<name>A0A371FV70_MUCPR</name>
<evidence type="ECO:0000256" key="1">
    <source>
        <dbReference type="SAM" id="MobiDB-lite"/>
    </source>
</evidence>
<dbReference type="EMBL" id="QJKJ01007705">
    <property type="protein sequence ID" value="RDX82181.1"/>
    <property type="molecule type" value="Genomic_DNA"/>
</dbReference>
<dbReference type="Proteomes" id="UP000257109">
    <property type="component" value="Unassembled WGS sequence"/>
</dbReference>
<protein>
    <submittedName>
        <fullName evidence="2">Uncharacterized protein</fullName>
    </submittedName>
</protein>
<evidence type="ECO:0000313" key="2">
    <source>
        <dbReference type="EMBL" id="RDX82181.1"/>
    </source>
</evidence>